<sequence length="194" mass="20862">MGEDPRQARTRESLGAALVRLLEFVPLEEVSVARLCREAGVHRTTFYGHADSVDAFAVAWFTRDLDQLSAVDATSESSHGIAGEYLDALRALLAHVAAERPVFRAMFASSSRGAFRAALEERLRSRAATALTALDEHGATGVPQGARAREEAAAFIAGALVGVVEVWARDGDDDVRAASARILALMPPWWPLHG</sequence>
<feature type="domain" description="HTH tetR-type" evidence="3">
    <location>
        <begin position="8"/>
        <end position="68"/>
    </location>
</feature>
<protein>
    <submittedName>
        <fullName evidence="4">TetR/AcrR family transcriptional regulator</fullName>
    </submittedName>
</protein>
<dbReference type="Proteomes" id="UP000602532">
    <property type="component" value="Unassembled WGS sequence"/>
</dbReference>
<proteinExistence type="predicted"/>
<feature type="DNA-binding region" description="H-T-H motif" evidence="2">
    <location>
        <begin position="31"/>
        <end position="50"/>
    </location>
</feature>
<evidence type="ECO:0000313" key="4">
    <source>
        <dbReference type="EMBL" id="MBD8023969.1"/>
    </source>
</evidence>
<dbReference type="InterPro" id="IPR009057">
    <property type="entry name" value="Homeodomain-like_sf"/>
</dbReference>
<evidence type="ECO:0000256" key="1">
    <source>
        <dbReference type="ARBA" id="ARBA00023125"/>
    </source>
</evidence>
<evidence type="ECO:0000313" key="5">
    <source>
        <dbReference type="Proteomes" id="UP000602532"/>
    </source>
</evidence>
<evidence type="ECO:0000259" key="3">
    <source>
        <dbReference type="PROSITE" id="PS50977"/>
    </source>
</evidence>
<dbReference type="InterPro" id="IPR039532">
    <property type="entry name" value="TetR_C_Firmicutes"/>
</dbReference>
<dbReference type="Gene3D" id="1.10.357.10">
    <property type="entry name" value="Tetracycline Repressor, domain 2"/>
    <property type="match status" value="1"/>
</dbReference>
<dbReference type="Pfam" id="PF14278">
    <property type="entry name" value="TetR_C_8"/>
    <property type="match status" value="1"/>
</dbReference>
<accession>A0ABR8X3R9</accession>
<reference evidence="4 5" key="1">
    <citation type="submission" date="2020-08" db="EMBL/GenBank/DDBJ databases">
        <title>A Genomic Blueprint of the Chicken Gut Microbiome.</title>
        <authorList>
            <person name="Gilroy R."/>
            <person name="Ravi A."/>
            <person name="Getino M."/>
            <person name="Pursley I."/>
            <person name="Horton D.L."/>
            <person name="Alikhan N.-F."/>
            <person name="Baker D."/>
            <person name="Gharbi K."/>
            <person name="Hall N."/>
            <person name="Watson M."/>
            <person name="Adriaenssens E.M."/>
            <person name="Foster-Nyarko E."/>
            <person name="Jarju S."/>
            <person name="Secka A."/>
            <person name="Antonio M."/>
            <person name="Oren A."/>
            <person name="Chaudhuri R."/>
            <person name="La Ragione R.M."/>
            <person name="Hildebrand F."/>
            <person name="Pallen M.J."/>
        </authorList>
    </citation>
    <scope>NUCLEOTIDE SEQUENCE [LARGE SCALE GENOMIC DNA]</scope>
    <source>
        <strain evidence="4 5">Sa1CUA4</strain>
    </source>
</reference>
<name>A0ABR8X3R9_9MICO</name>
<dbReference type="PROSITE" id="PS50977">
    <property type="entry name" value="HTH_TETR_2"/>
    <property type="match status" value="1"/>
</dbReference>
<evidence type="ECO:0000256" key="2">
    <source>
        <dbReference type="PROSITE-ProRule" id="PRU00335"/>
    </source>
</evidence>
<dbReference type="InterPro" id="IPR001647">
    <property type="entry name" value="HTH_TetR"/>
</dbReference>
<comment type="caution">
    <text evidence="4">The sequence shown here is derived from an EMBL/GenBank/DDBJ whole genome shotgun (WGS) entry which is preliminary data.</text>
</comment>
<keyword evidence="5" id="KW-1185">Reference proteome</keyword>
<gene>
    <name evidence="4" type="ORF">H9622_10225</name>
</gene>
<dbReference type="RefSeq" id="WP_191766296.1">
    <property type="nucleotide sequence ID" value="NZ_JACSPM010000003.1"/>
</dbReference>
<dbReference type="EMBL" id="JACSPM010000003">
    <property type="protein sequence ID" value="MBD8023969.1"/>
    <property type="molecule type" value="Genomic_DNA"/>
</dbReference>
<dbReference type="SUPFAM" id="SSF46689">
    <property type="entry name" value="Homeodomain-like"/>
    <property type="match status" value="1"/>
</dbReference>
<organism evidence="4 5">
    <name type="scientific">Microbacterium gallinarum</name>
    <dbReference type="NCBI Taxonomy" id="2762209"/>
    <lineage>
        <taxon>Bacteria</taxon>
        <taxon>Bacillati</taxon>
        <taxon>Actinomycetota</taxon>
        <taxon>Actinomycetes</taxon>
        <taxon>Micrococcales</taxon>
        <taxon>Microbacteriaceae</taxon>
        <taxon>Microbacterium</taxon>
    </lineage>
</organism>
<keyword evidence="1 2" id="KW-0238">DNA-binding</keyword>